<dbReference type="Proteomes" id="UP000509346">
    <property type="component" value="Chromosome"/>
</dbReference>
<evidence type="ECO:0000313" key="3">
    <source>
        <dbReference type="Proteomes" id="UP000509346"/>
    </source>
</evidence>
<evidence type="ECO:0000256" key="1">
    <source>
        <dbReference type="SAM" id="MobiDB-lite"/>
    </source>
</evidence>
<accession>A0A7D5T6A6</accession>
<sequence length="310" mass="34254">MARRTWHRSRDATRQGRDATLAHVVEAIDRTAPETKAELAATVGISEQYLSELLQELKRDDVVRKAYVVDDEAVYETADSVSRLLEPAGTPRPGSDDQGENGHSPAGERRGPAVLDLLERLDEVTATQYEAARLAVVGDEPDQPAGALESLTNERYFAVLEELKSYTLTNDWPGNRVASDLATVATNLEIVGDRACFIADVTDRQPVATTGVVEERVLDVFAAGARINDHFRDVLFEGDLAAHDRLRAEEETVHRDLDELFELVTAYDPELYGSLVTVTRALERAIYYWVDAAEIAVRLHAGVEADHAMI</sequence>
<name>A0A7D5T6A6_9EURY</name>
<dbReference type="RefSeq" id="WP_179918183.1">
    <property type="nucleotide sequence ID" value="NZ_CP058909.1"/>
</dbReference>
<evidence type="ECO:0000313" key="2">
    <source>
        <dbReference type="EMBL" id="QLH83128.1"/>
    </source>
</evidence>
<dbReference type="EMBL" id="CP058909">
    <property type="protein sequence ID" value="QLH83128.1"/>
    <property type="molecule type" value="Genomic_DNA"/>
</dbReference>
<dbReference type="GeneID" id="56084224"/>
<dbReference type="OrthoDB" id="183156at2157"/>
<proteinExistence type="predicted"/>
<dbReference type="KEGG" id="hpel:HZS54_16505"/>
<dbReference type="AlphaFoldDB" id="A0A7D5T6A6"/>
<organism evidence="2 3">
    <name type="scientific">Halosimplex pelagicum</name>
    <dbReference type="NCBI Taxonomy" id="869886"/>
    <lineage>
        <taxon>Archaea</taxon>
        <taxon>Methanobacteriati</taxon>
        <taxon>Methanobacteriota</taxon>
        <taxon>Stenosarchaea group</taxon>
        <taxon>Halobacteria</taxon>
        <taxon>Halobacteriales</taxon>
        <taxon>Haloarculaceae</taxon>
        <taxon>Halosimplex</taxon>
    </lineage>
</organism>
<dbReference type="SUPFAM" id="SSF109755">
    <property type="entry name" value="PhoU-like"/>
    <property type="match status" value="1"/>
</dbReference>
<protein>
    <submittedName>
        <fullName evidence="2">PhoU family transcriptional regulator</fullName>
    </submittedName>
</protein>
<reference evidence="2 3" key="1">
    <citation type="submission" date="2020-07" db="EMBL/GenBank/DDBJ databases">
        <title>Halosimplex litoreum sp. nov. and Halosimplex rubrum sp. nov., isolated from different salt environments.</title>
        <authorList>
            <person name="Cui H."/>
        </authorList>
    </citation>
    <scope>NUCLEOTIDE SEQUENCE [LARGE SCALE GENOMIC DNA]</scope>
    <source>
        <strain evidence="2 3">R2</strain>
    </source>
</reference>
<keyword evidence="3" id="KW-1185">Reference proteome</keyword>
<feature type="region of interest" description="Disordered" evidence="1">
    <location>
        <begin position="80"/>
        <end position="110"/>
    </location>
</feature>
<gene>
    <name evidence="2" type="ORF">HZS54_16505</name>
</gene>